<keyword evidence="1" id="KW-0472">Membrane</keyword>
<evidence type="ECO:0000256" key="1">
    <source>
        <dbReference type="SAM" id="Phobius"/>
    </source>
</evidence>
<keyword evidence="1" id="KW-0812">Transmembrane</keyword>
<name>A0ABM7PLA0_9BACT</name>
<reference evidence="2 3" key="1">
    <citation type="submission" date="2021-02" db="EMBL/GenBank/DDBJ databases">
        <title>Complete genome of Desulfoluna sp. strain ASN36.</title>
        <authorList>
            <person name="Takahashi A."/>
            <person name="Kojima H."/>
            <person name="Fukui M."/>
        </authorList>
    </citation>
    <scope>NUCLEOTIDE SEQUENCE [LARGE SCALE GENOMIC DNA]</scope>
    <source>
        <strain evidence="2 3">ASN36</strain>
    </source>
</reference>
<dbReference type="EMBL" id="AP024488">
    <property type="protein sequence ID" value="BCS98178.1"/>
    <property type="molecule type" value="Genomic_DNA"/>
</dbReference>
<dbReference type="Proteomes" id="UP001320148">
    <property type="component" value="Chromosome"/>
</dbReference>
<evidence type="ECO:0000313" key="2">
    <source>
        <dbReference type="EMBL" id="BCS98178.1"/>
    </source>
</evidence>
<feature type="transmembrane region" description="Helical" evidence="1">
    <location>
        <begin position="12"/>
        <end position="31"/>
    </location>
</feature>
<gene>
    <name evidence="2" type="ORF">DSLASN_38100</name>
</gene>
<evidence type="ECO:0000313" key="3">
    <source>
        <dbReference type="Proteomes" id="UP001320148"/>
    </source>
</evidence>
<sequence>MDETSGLNKGIRFILCLGAVAAVIWGTGPLLNDWSVVKPLITFIEERDIDAGAYYYTDIEEFAEAGLTMDNTMDYCVKRE</sequence>
<proteinExistence type="predicted"/>
<organism evidence="2 3">
    <name type="scientific">Desulfoluna limicola</name>
    <dbReference type="NCBI Taxonomy" id="2810562"/>
    <lineage>
        <taxon>Bacteria</taxon>
        <taxon>Pseudomonadati</taxon>
        <taxon>Thermodesulfobacteriota</taxon>
        <taxon>Desulfobacteria</taxon>
        <taxon>Desulfobacterales</taxon>
        <taxon>Desulfolunaceae</taxon>
        <taxon>Desulfoluna</taxon>
    </lineage>
</organism>
<keyword evidence="3" id="KW-1185">Reference proteome</keyword>
<accession>A0ABM7PLA0</accession>
<keyword evidence="1" id="KW-1133">Transmembrane helix</keyword>
<dbReference type="RefSeq" id="WP_236889588.1">
    <property type="nucleotide sequence ID" value="NZ_AP024488.1"/>
</dbReference>
<protein>
    <submittedName>
        <fullName evidence="2">Uncharacterized protein</fullName>
    </submittedName>
</protein>